<reference evidence="1" key="1">
    <citation type="journal article" date="2015" name="Nature">
        <title>Complex archaea that bridge the gap between prokaryotes and eukaryotes.</title>
        <authorList>
            <person name="Spang A."/>
            <person name="Saw J.H."/>
            <person name="Jorgensen S.L."/>
            <person name="Zaremba-Niedzwiedzka K."/>
            <person name="Martijn J."/>
            <person name="Lind A.E."/>
            <person name="van Eijk R."/>
            <person name="Schleper C."/>
            <person name="Guy L."/>
            <person name="Ettema T.J."/>
        </authorList>
    </citation>
    <scope>NUCLEOTIDE SEQUENCE</scope>
</reference>
<evidence type="ECO:0000313" key="1">
    <source>
        <dbReference type="EMBL" id="KKL58320.1"/>
    </source>
</evidence>
<dbReference type="EMBL" id="LAZR01029866">
    <property type="protein sequence ID" value="KKL58320.1"/>
    <property type="molecule type" value="Genomic_DNA"/>
</dbReference>
<proteinExistence type="predicted"/>
<comment type="caution">
    <text evidence="1">The sequence shown here is derived from an EMBL/GenBank/DDBJ whole genome shotgun (WGS) entry which is preliminary data.</text>
</comment>
<gene>
    <name evidence="1" type="ORF">LCGC14_2226590</name>
</gene>
<name>A0A0F9FM20_9ZZZZ</name>
<protein>
    <submittedName>
        <fullName evidence="1">Uncharacterized protein</fullName>
    </submittedName>
</protein>
<accession>A0A0F9FM20</accession>
<sequence>MIGLAKRDIKEGEMVYYDIDIDTSVHNRTTWSQWKKAFEVIGYNLYRHIGKGQATFQARPTDQWGKYEGCGIQNWFISDDTETEELQIDLERALIDLCYFTKKHILFIDGKGPQPEPLR</sequence>
<dbReference type="AlphaFoldDB" id="A0A0F9FM20"/>
<organism evidence="1">
    <name type="scientific">marine sediment metagenome</name>
    <dbReference type="NCBI Taxonomy" id="412755"/>
    <lineage>
        <taxon>unclassified sequences</taxon>
        <taxon>metagenomes</taxon>
        <taxon>ecological metagenomes</taxon>
    </lineage>
</organism>